<dbReference type="Proteomes" id="UP000239415">
    <property type="component" value="Unassembled WGS sequence"/>
</dbReference>
<dbReference type="EMBL" id="PVMZ01000018">
    <property type="protein sequence ID" value="PRX16743.1"/>
    <property type="molecule type" value="Genomic_DNA"/>
</dbReference>
<reference evidence="2 3" key="1">
    <citation type="submission" date="2018-03" db="EMBL/GenBank/DDBJ databases">
        <title>Genomic Encyclopedia of Archaeal and Bacterial Type Strains, Phase II (KMG-II): from individual species to whole genera.</title>
        <authorList>
            <person name="Goeker M."/>
        </authorList>
    </citation>
    <scope>NUCLEOTIDE SEQUENCE [LARGE SCALE GENOMIC DNA]</scope>
    <source>
        <strain evidence="2 3">DSM 43146</strain>
    </source>
</reference>
<feature type="transmembrane region" description="Helical" evidence="1">
    <location>
        <begin position="45"/>
        <end position="66"/>
    </location>
</feature>
<keyword evidence="1" id="KW-0812">Transmembrane</keyword>
<sequence>MDERKRNVVNYVLTGDREGSRGTRLAGEIIGRVADRDGGRVTGRVVVAVLVILGVAGLAFVAYRLLMIDLVLTLVGERD</sequence>
<organism evidence="2 3">
    <name type="scientific">Actinoplanes italicus</name>
    <dbReference type="NCBI Taxonomy" id="113567"/>
    <lineage>
        <taxon>Bacteria</taxon>
        <taxon>Bacillati</taxon>
        <taxon>Actinomycetota</taxon>
        <taxon>Actinomycetes</taxon>
        <taxon>Micromonosporales</taxon>
        <taxon>Micromonosporaceae</taxon>
        <taxon>Actinoplanes</taxon>
    </lineage>
</organism>
<keyword evidence="3" id="KW-1185">Reference proteome</keyword>
<evidence type="ECO:0000256" key="1">
    <source>
        <dbReference type="SAM" id="Phobius"/>
    </source>
</evidence>
<proteinExistence type="predicted"/>
<dbReference type="RefSeq" id="WP_106326307.1">
    <property type="nucleotide sequence ID" value="NZ_BOMO01000065.1"/>
</dbReference>
<evidence type="ECO:0000313" key="2">
    <source>
        <dbReference type="EMBL" id="PRX16743.1"/>
    </source>
</evidence>
<evidence type="ECO:0000313" key="3">
    <source>
        <dbReference type="Proteomes" id="UP000239415"/>
    </source>
</evidence>
<keyword evidence="1" id="KW-0472">Membrane</keyword>
<protein>
    <submittedName>
        <fullName evidence="2">Uncharacterized protein</fullName>
    </submittedName>
</protein>
<accession>A0A2T0K2D6</accession>
<name>A0A2T0K2D6_9ACTN</name>
<comment type="caution">
    <text evidence="2">The sequence shown here is derived from an EMBL/GenBank/DDBJ whole genome shotgun (WGS) entry which is preliminary data.</text>
</comment>
<keyword evidence="1" id="KW-1133">Transmembrane helix</keyword>
<dbReference type="AlphaFoldDB" id="A0A2T0K2D6"/>
<gene>
    <name evidence="2" type="ORF">CLV67_11874</name>
</gene>